<dbReference type="GO" id="GO:0032993">
    <property type="term" value="C:protein-DNA complex"/>
    <property type="evidence" value="ECO:0007669"/>
    <property type="project" value="TreeGrafter"/>
</dbReference>
<evidence type="ECO:0000256" key="1">
    <source>
        <dbReference type="ARBA" id="ARBA00009437"/>
    </source>
</evidence>
<dbReference type="RefSeq" id="WP_243640343.1">
    <property type="nucleotide sequence ID" value="NZ_QKYN01000275.1"/>
</dbReference>
<evidence type="ECO:0000259" key="5">
    <source>
        <dbReference type="Pfam" id="PF03466"/>
    </source>
</evidence>
<comment type="caution">
    <text evidence="6">The sequence shown here is derived from an EMBL/GenBank/DDBJ whole genome shotgun (WGS) entry which is preliminary data.</text>
</comment>
<dbReference type="SUPFAM" id="SSF53850">
    <property type="entry name" value="Periplasmic binding protein-like II"/>
    <property type="match status" value="1"/>
</dbReference>
<reference evidence="6 7" key="1">
    <citation type="submission" date="2018-06" db="EMBL/GenBank/DDBJ databases">
        <title>Streptacidiphilus pinicola sp. nov., isolated from pine grove soil.</title>
        <authorList>
            <person name="Roh S.G."/>
            <person name="Park S."/>
            <person name="Kim M.-K."/>
            <person name="Yun B.-R."/>
            <person name="Park J."/>
            <person name="Kim M.J."/>
            <person name="Kim Y.S."/>
            <person name="Kim S.B."/>
        </authorList>
    </citation>
    <scope>NUCLEOTIDE SEQUENCE [LARGE SCALE GENOMIC DNA]</scope>
    <source>
        <strain evidence="6 7">MMS16-CNU450</strain>
    </source>
</reference>
<evidence type="ECO:0000256" key="3">
    <source>
        <dbReference type="ARBA" id="ARBA00023125"/>
    </source>
</evidence>
<sequence length="137" mass="13890">PAAAPVTARRVAEQPLAVLLPPDHPLARRRRVRIATLADAGWLDAPDAAVPLPDLRAATGLDAFPATLSLTGPAAPTLTACVAAGLGLALVPTPPEPLPSVTAVPLSDPGLLHRTEALWSGALTAPARVFVDALTDG</sequence>
<dbReference type="EMBL" id="QKYN01000275">
    <property type="protein sequence ID" value="RAG80268.1"/>
    <property type="molecule type" value="Genomic_DNA"/>
</dbReference>
<dbReference type="GO" id="GO:0003677">
    <property type="term" value="F:DNA binding"/>
    <property type="evidence" value="ECO:0007669"/>
    <property type="project" value="UniProtKB-KW"/>
</dbReference>
<proteinExistence type="inferred from homology"/>
<dbReference type="AlphaFoldDB" id="A0A2X0IZ74"/>
<organism evidence="6 7">
    <name type="scientific">Streptacidiphilus pinicola</name>
    <dbReference type="NCBI Taxonomy" id="2219663"/>
    <lineage>
        <taxon>Bacteria</taxon>
        <taxon>Bacillati</taxon>
        <taxon>Actinomycetota</taxon>
        <taxon>Actinomycetes</taxon>
        <taxon>Kitasatosporales</taxon>
        <taxon>Streptomycetaceae</taxon>
        <taxon>Streptacidiphilus</taxon>
    </lineage>
</organism>
<dbReference type="Pfam" id="PF03466">
    <property type="entry name" value="LysR_substrate"/>
    <property type="match status" value="1"/>
</dbReference>
<accession>A0A2X0IZ74</accession>
<feature type="non-terminal residue" evidence="6">
    <location>
        <position position="1"/>
    </location>
</feature>
<evidence type="ECO:0000256" key="4">
    <source>
        <dbReference type="ARBA" id="ARBA00023163"/>
    </source>
</evidence>
<dbReference type="Proteomes" id="UP000248889">
    <property type="component" value="Unassembled WGS sequence"/>
</dbReference>
<dbReference type="PANTHER" id="PTHR30346:SF29">
    <property type="entry name" value="LYSR SUBSTRATE-BINDING"/>
    <property type="match status" value="1"/>
</dbReference>
<comment type="similarity">
    <text evidence="1">Belongs to the LysR transcriptional regulatory family.</text>
</comment>
<gene>
    <name evidence="6" type="ORF">DN069_39080</name>
</gene>
<dbReference type="Gene3D" id="3.40.190.10">
    <property type="entry name" value="Periplasmic binding protein-like II"/>
    <property type="match status" value="2"/>
</dbReference>
<dbReference type="InterPro" id="IPR005119">
    <property type="entry name" value="LysR_subst-bd"/>
</dbReference>
<keyword evidence="2" id="KW-0805">Transcription regulation</keyword>
<keyword evidence="4" id="KW-0804">Transcription</keyword>
<dbReference type="GO" id="GO:0003700">
    <property type="term" value="F:DNA-binding transcription factor activity"/>
    <property type="evidence" value="ECO:0007669"/>
    <property type="project" value="TreeGrafter"/>
</dbReference>
<keyword evidence="7" id="KW-1185">Reference proteome</keyword>
<name>A0A2X0IZ74_9ACTN</name>
<protein>
    <submittedName>
        <fullName evidence="6">LysR family transcriptional regulator</fullName>
    </submittedName>
</protein>
<evidence type="ECO:0000256" key="2">
    <source>
        <dbReference type="ARBA" id="ARBA00023015"/>
    </source>
</evidence>
<keyword evidence="3" id="KW-0238">DNA-binding</keyword>
<evidence type="ECO:0000313" key="7">
    <source>
        <dbReference type="Proteomes" id="UP000248889"/>
    </source>
</evidence>
<dbReference type="PANTHER" id="PTHR30346">
    <property type="entry name" value="TRANSCRIPTIONAL DUAL REGULATOR HCAR-RELATED"/>
    <property type="match status" value="1"/>
</dbReference>
<evidence type="ECO:0000313" key="6">
    <source>
        <dbReference type="EMBL" id="RAG80268.1"/>
    </source>
</evidence>
<feature type="domain" description="LysR substrate-binding" evidence="5">
    <location>
        <begin position="6"/>
        <end position="136"/>
    </location>
</feature>